<dbReference type="PANTHER" id="PTHR20883">
    <property type="entry name" value="PHYTANOYL-COA DIOXYGENASE DOMAIN CONTAINING 1"/>
    <property type="match status" value="1"/>
</dbReference>
<protein>
    <submittedName>
        <fullName evidence="2">Phytanoyl-CoA dioxygenase family protein</fullName>
    </submittedName>
</protein>
<gene>
    <name evidence="2" type="ORF">LOC71_15090</name>
</gene>
<dbReference type="Gene3D" id="2.60.120.620">
    <property type="entry name" value="q2cbj1_9rhob like domain"/>
    <property type="match status" value="1"/>
</dbReference>
<keyword evidence="3" id="KW-1185">Reference proteome</keyword>
<dbReference type="EMBL" id="JAJKFW010000025">
    <property type="protein sequence ID" value="MCC9643609.1"/>
    <property type="molecule type" value="Genomic_DNA"/>
</dbReference>
<dbReference type="RefSeq" id="WP_230274565.1">
    <property type="nucleotide sequence ID" value="NZ_JAJKFW010000025.1"/>
</dbReference>
<keyword evidence="2" id="KW-0560">Oxidoreductase</keyword>
<evidence type="ECO:0000256" key="1">
    <source>
        <dbReference type="ARBA" id="ARBA00001954"/>
    </source>
</evidence>
<organism evidence="2 3">
    <name type="scientific">Rhodopirellula halodulae</name>
    <dbReference type="NCBI Taxonomy" id="2894198"/>
    <lineage>
        <taxon>Bacteria</taxon>
        <taxon>Pseudomonadati</taxon>
        <taxon>Planctomycetota</taxon>
        <taxon>Planctomycetia</taxon>
        <taxon>Pirellulales</taxon>
        <taxon>Pirellulaceae</taxon>
        <taxon>Rhodopirellula</taxon>
    </lineage>
</organism>
<dbReference type="Pfam" id="PF05721">
    <property type="entry name" value="PhyH"/>
    <property type="match status" value="1"/>
</dbReference>
<evidence type="ECO:0000313" key="3">
    <source>
        <dbReference type="Proteomes" id="UP001430306"/>
    </source>
</evidence>
<dbReference type="InterPro" id="IPR008775">
    <property type="entry name" value="Phytyl_CoA_dOase-like"/>
</dbReference>
<evidence type="ECO:0000313" key="2">
    <source>
        <dbReference type="EMBL" id="MCC9643609.1"/>
    </source>
</evidence>
<accession>A0ABS8NJ71</accession>
<sequence length="252" mass="27716">MNRGTLERDGFQILRAAVTSEVVSELLQVCSDSLADESASVRARSSRGHVYAARNLIGNLPQVETVWQTGRLLAFLHQHLGQHFGLVRALFFDKPPDRTWALPWHKDTSVAVKDNSLPSDHFSRPTLKAGVPHLIACDEVLKRMLTLRIHLDEVTDENGPLQVIPSSHVSSDTESEDLSSAVAIHAAAGDVLAMRPLLSHSSGSSVSGTRRHRRILHLEFAESARLPDGVEWHDFVKPIAISNRSHASSPES</sequence>
<dbReference type="Proteomes" id="UP001430306">
    <property type="component" value="Unassembled WGS sequence"/>
</dbReference>
<dbReference type="SUPFAM" id="SSF51197">
    <property type="entry name" value="Clavaminate synthase-like"/>
    <property type="match status" value="1"/>
</dbReference>
<name>A0ABS8NJ71_9BACT</name>
<keyword evidence="2" id="KW-0223">Dioxygenase</keyword>
<proteinExistence type="predicted"/>
<comment type="cofactor">
    <cofactor evidence="1">
        <name>Fe(2+)</name>
        <dbReference type="ChEBI" id="CHEBI:29033"/>
    </cofactor>
</comment>
<comment type="caution">
    <text evidence="2">The sequence shown here is derived from an EMBL/GenBank/DDBJ whole genome shotgun (WGS) entry which is preliminary data.</text>
</comment>
<dbReference type="PANTHER" id="PTHR20883:SF48">
    <property type="entry name" value="ECTOINE DIOXYGENASE"/>
    <property type="match status" value="1"/>
</dbReference>
<dbReference type="GO" id="GO:0051213">
    <property type="term" value="F:dioxygenase activity"/>
    <property type="evidence" value="ECO:0007669"/>
    <property type="project" value="UniProtKB-KW"/>
</dbReference>
<reference evidence="2" key="1">
    <citation type="submission" date="2021-11" db="EMBL/GenBank/DDBJ databases">
        <title>Genome sequence.</title>
        <authorList>
            <person name="Sun Q."/>
        </authorList>
    </citation>
    <scope>NUCLEOTIDE SEQUENCE</scope>
    <source>
        <strain evidence="2">JC740</strain>
    </source>
</reference>